<evidence type="ECO:0000313" key="2">
    <source>
        <dbReference type="EMBL" id="MBS4199066.1"/>
    </source>
</evidence>
<comment type="caution">
    <text evidence="2">The sequence shown here is derived from an EMBL/GenBank/DDBJ whole genome shotgun (WGS) entry which is preliminary data.</text>
</comment>
<proteinExistence type="predicted"/>
<protein>
    <recommendedName>
        <fullName evidence="1">Bacterial Ig domain-containing protein</fullName>
    </recommendedName>
</protein>
<dbReference type="EMBL" id="JAGYPJ010000001">
    <property type="protein sequence ID" value="MBS4199066.1"/>
    <property type="molecule type" value="Genomic_DNA"/>
</dbReference>
<dbReference type="Gene3D" id="2.60.40.10">
    <property type="entry name" value="Immunoglobulins"/>
    <property type="match status" value="5"/>
</dbReference>
<organism evidence="2 3">
    <name type="scientific">Lederbergia citrisecunda</name>
    <dbReference type="NCBI Taxonomy" id="2833583"/>
    <lineage>
        <taxon>Bacteria</taxon>
        <taxon>Bacillati</taxon>
        <taxon>Bacillota</taxon>
        <taxon>Bacilli</taxon>
        <taxon>Bacillales</taxon>
        <taxon>Bacillaceae</taxon>
        <taxon>Lederbergia</taxon>
    </lineage>
</organism>
<keyword evidence="3" id="KW-1185">Reference proteome</keyword>
<feature type="domain" description="Bacterial Ig" evidence="1">
    <location>
        <begin position="117"/>
        <end position="196"/>
    </location>
</feature>
<dbReference type="Pfam" id="PF17936">
    <property type="entry name" value="Big_6"/>
    <property type="match status" value="5"/>
</dbReference>
<feature type="domain" description="Bacterial Ig" evidence="1">
    <location>
        <begin position="360"/>
        <end position="438"/>
    </location>
</feature>
<gene>
    <name evidence="2" type="ORF">KHA93_05270</name>
</gene>
<name>A0A942TLR6_9BACI</name>
<dbReference type="InterPro" id="IPR013783">
    <property type="entry name" value="Ig-like_fold"/>
</dbReference>
<sequence>MATYKDIKVNIKNNVFYNYTDYAVSTWSTDESSETVVSYNSFLKPKNNGGYALVLPPGFSTAKMTAISNYWGTTDETLIKKMIFDKNSDPSSGSYINYKPYLPSPDPNTPFIKIDSPEKPIVFDVTDISEYITGKAEKFSVINVVNENNNLVGETTTGPNGDFKIKIIPLIAGSKLFVKATDDWFNKSESTIVTVKRFIDVPTVNKVSNKSTSVTGKTEPELIVTVKIGTKGYSAKADGSGNYKVLIPVQNTGTTISITAKDSVGNVSAVKSTTVARAAPNMPTVNKVNNKSNSVKGEAEPKAIVTVKIGTKAYKAKADGLGNYKVTIPVQKTGTMISITAKDSKENVSAINKTTVTRVAPDMPTVNEVNNKSTLVKGKTEPKAEVTVKIGTKVYKAKADGSGNFKVTIPVQNTGTMISITAKDSKENVSAINKTTVKRVAPNMPTVNAVNNNSTLVKGKTEPKAVVTVKIGTKAYTAKADVQGNYNVKIPKQRVGTKIYVNAKDKKGAISATKMIAVSRK</sequence>
<dbReference type="InterPro" id="IPR041498">
    <property type="entry name" value="Big_6"/>
</dbReference>
<feature type="domain" description="Bacterial Ig" evidence="1">
    <location>
        <begin position="279"/>
        <end position="356"/>
    </location>
</feature>
<dbReference type="AlphaFoldDB" id="A0A942TLR6"/>
<feature type="domain" description="Bacterial Ig" evidence="1">
    <location>
        <begin position="441"/>
        <end position="518"/>
    </location>
</feature>
<dbReference type="NCBIfam" id="NF033510">
    <property type="entry name" value="Ca_tandemer"/>
    <property type="match status" value="4"/>
</dbReference>
<evidence type="ECO:0000313" key="3">
    <source>
        <dbReference type="Proteomes" id="UP000682713"/>
    </source>
</evidence>
<accession>A0A942TLR6</accession>
<dbReference type="Proteomes" id="UP000682713">
    <property type="component" value="Unassembled WGS sequence"/>
</dbReference>
<reference evidence="2 3" key="1">
    <citation type="submission" date="2021-05" db="EMBL/GenBank/DDBJ databases">
        <title>Novel Bacillus species.</title>
        <authorList>
            <person name="Liu G."/>
        </authorList>
    </citation>
    <scope>NUCLEOTIDE SEQUENCE [LARGE SCALE GENOMIC DNA]</scope>
    <source>
        <strain evidence="2 3">FJAT-49732</strain>
    </source>
</reference>
<dbReference type="RefSeq" id="WP_213109774.1">
    <property type="nucleotide sequence ID" value="NZ_JAGYPJ010000001.1"/>
</dbReference>
<feature type="domain" description="Bacterial Ig" evidence="1">
    <location>
        <begin position="201"/>
        <end position="275"/>
    </location>
</feature>
<evidence type="ECO:0000259" key="1">
    <source>
        <dbReference type="Pfam" id="PF17936"/>
    </source>
</evidence>